<keyword evidence="4 9" id="KW-0028">Amino-acid biosynthesis</keyword>
<dbReference type="CDD" id="cd04905">
    <property type="entry name" value="ACT_CM-PDT"/>
    <property type="match status" value="1"/>
</dbReference>
<dbReference type="GO" id="GO:0005737">
    <property type="term" value="C:cytoplasm"/>
    <property type="evidence" value="ECO:0007669"/>
    <property type="project" value="TreeGrafter"/>
</dbReference>
<dbReference type="AlphaFoldDB" id="A0A7X2TEV0"/>
<organism evidence="12 13">
    <name type="scientific">Stecheria intestinalis</name>
    <dbReference type="NCBI Taxonomy" id="2606630"/>
    <lineage>
        <taxon>Bacteria</taxon>
        <taxon>Bacillati</taxon>
        <taxon>Bacillota</taxon>
        <taxon>Erysipelotrichia</taxon>
        <taxon>Erysipelotrichales</taxon>
        <taxon>Erysipelotrichaceae</taxon>
        <taxon>Stecheria</taxon>
    </lineage>
</organism>
<dbReference type="Proteomes" id="UP000461880">
    <property type="component" value="Unassembled WGS sequence"/>
</dbReference>
<evidence type="ECO:0000256" key="2">
    <source>
        <dbReference type="ARBA" id="ARBA00013147"/>
    </source>
</evidence>
<dbReference type="UniPathway" id="UPA00121">
    <property type="reaction ID" value="UER00345"/>
</dbReference>
<dbReference type="GO" id="GO:0009094">
    <property type="term" value="P:L-phenylalanine biosynthetic process"/>
    <property type="evidence" value="ECO:0007669"/>
    <property type="project" value="UniProtKB-UniPathway"/>
</dbReference>
<comment type="pathway">
    <text evidence="1 9">Amino-acid biosynthesis; L-phenylalanine biosynthesis; phenylpyruvate from prephenate: step 1/1.</text>
</comment>
<feature type="domain" description="Prephenate dehydratase" evidence="10">
    <location>
        <begin position="4"/>
        <end position="182"/>
    </location>
</feature>
<reference evidence="12 13" key="1">
    <citation type="submission" date="2019-08" db="EMBL/GenBank/DDBJ databases">
        <title>In-depth cultivation of the pig gut microbiome towards novel bacterial diversity and tailored functional studies.</title>
        <authorList>
            <person name="Wylensek D."/>
            <person name="Hitch T.C.A."/>
            <person name="Clavel T."/>
        </authorList>
    </citation>
    <scope>NUCLEOTIDE SEQUENCE [LARGE SCALE GENOMIC DNA]</scope>
    <source>
        <strain evidence="12 13">Oil+RF-744-GAM-WT-6</strain>
    </source>
</reference>
<keyword evidence="7 9" id="KW-0456">Lyase</keyword>
<evidence type="ECO:0000256" key="6">
    <source>
        <dbReference type="ARBA" id="ARBA00023222"/>
    </source>
</evidence>
<evidence type="ECO:0000256" key="9">
    <source>
        <dbReference type="RuleBase" id="RU361254"/>
    </source>
</evidence>
<dbReference type="InterPro" id="IPR001086">
    <property type="entry name" value="Preph_deHydtase"/>
</dbReference>
<evidence type="ECO:0000256" key="8">
    <source>
        <dbReference type="ARBA" id="ARBA00047848"/>
    </source>
</evidence>
<dbReference type="InterPro" id="IPR002912">
    <property type="entry name" value="ACT_dom"/>
</dbReference>
<dbReference type="PROSITE" id="PS51671">
    <property type="entry name" value="ACT"/>
    <property type="match status" value="1"/>
</dbReference>
<dbReference type="EMBL" id="VUMN01000005">
    <property type="protein sequence ID" value="MSS57947.1"/>
    <property type="molecule type" value="Genomic_DNA"/>
</dbReference>
<dbReference type="NCBIfam" id="NF008865">
    <property type="entry name" value="PRK11898.1"/>
    <property type="match status" value="1"/>
</dbReference>
<evidence type="ECO:0000313" key="12">
    <source>
        <dbReference type="EMBL" id="MSS57947.1"/>
    </source>
</evidence>
<dbReference type="InterPro" id="IPR018528">
    <property type="entry name" value="Preph_deHydtase_CS"/>
</dbReference>
<dbReference type="Gene3D" id="3.40.190.10">
    <property type="entry name" value="Periplasmic binding protein-like II"/>
    <property type="match status" value="2"/>
</dbReference>
<evidence type="ECO:0000256" key="1">
    <source>
        <dbReference type="ARBA" id="ARBA00004741"/>
    </source>
</evidence>
<dbReference type="PANTHER" id="PTHR21022:SF19">
    <property type="entry name" value="PREPHENATE DEHYDRATASE-RELATED"/>
    <property type="match status" value="1"/>
</dbReference>
<evidence type="ECO:0000256" key="7">
    <source>
        <dbReference type="ARBA" id="ARBA00023239"/>
    </source>
</evidence>
<keyword evidence="6 9" id="KW-0584">Phenylalanine biosynthesis</keyword>
<dbReference type="PROSITE" id="PS00858">
    <property type="entry name" value="PREPHENATE_DEHYDR_2"/>
    <property type="match status" value="1"/>
</dbReference>
<dbReference type="Pfam" id="PF00800">
    <property type="entry name" value="PDT"/>
    <property type="match status" value="1"/>
</dbReference>
<dbReference type="InterPro" id="IPR045865">
    <property type="entry name" value="ACT-like_dom_sf"/>
</dbReference>
<evidence type="ECO:0000256" key="3">
    <source>
        <dbReference type="ARBA" id="ARBA00021872"/>
    </source>
</evidence>
<dbReference type="SUPFAM" id="SSF53850">
    <property type="entry name" value="Periplasmic binding protein-like II"/>
    <property type="match status" value="1"/>
</dbReference>
<name>A0A7X2TEV0_9FIRM</name>
<dbReference type="PANTHER" id="PTHR21022">
    <property type="entry name" value="PREPHENATE DEHYDRATASE P PROTEIN"/>
    <property type="match status" value="1"/>
</dbReference>
<dbReference type="GO" id="GO:0004664">
    <property type="term" value="F:prephenate dehydratase activity"/>
    <property type="evidence" value="ECO:0007669"/>
    <property type="project" value="UniProtKB-UniRule"/>
</dbReference>
<evidence type="ECO:0000259" key="11">
    <source>
        <dbReference type="PROSITE" id="PS51671"/>
    </source>
</evidence>
<dbReference type="Gene3D" id="3.30.70.260">
    <property type="match status" value="1"/>
</dbReference>
<feature type="domain" description="ACT" evidence="11">
    <location>
        <begin position="194"/>
        <end position="271"/>
    </location>
</feature>
<keyword evidence="5 9" id="KW-0057">Aromatic amino acid biosynthesis</keyword>
<evidence type="ECO:0000313" key="13">
    <source>
        <dbReference type="Proteomes" id="UP000461880"/>
    </source>
</evidence>
<evidence type="ECO:0000256" key="5">
    <source>
        <dbReference type="ARBA" id="ARBA00023141"/>
    </source>
</evidence>
<proteinExistence type="predicted"/>
<dbReference type="PROSITE" id="PS00857">
    <property type="entry name" value="PREPHENATE_DEHYDR_1"/>
    <property type="match status" value="1"/>
</dbReference>
<dbReference type="SUPFAM" id="SSF55021">
    <property type="entry name" value="ACT-like"/>
    <property type="match status" value="1"/>
</dbReference>
<keyword evidence="13" id="KW-1185">Reference proteome</keyword>
<protein>
    <recommendedName>
        <fullName evidence="3 9">Prephenate dehydratase</fullName>
        <shortName evidence="9">PDT</shortName>
        <ecNumber evidence="2 9">4.2.1.51</ecNumber>
    </recommendedName>
</protein>
<dbReference type="RefSeq" id="WP_105304428.1">
    <property type="nucleotide sequence ID" value="NZ_VUMN01000005.1"/>
</dbReference>
<dbReference type="EC" id="4.2.1.51" evidence="2 9"/>
<sequence>MTVRVGYQGNHGTFSEIAVMKYFAGRDIELCGYRSFPEILADCEKGVLDYGMLPVENTTTGVIARTYDLFQSHDVHAVGETVVPIREDLIAVPGTKIEEIREVYSHPEALSQCSGFFEAHPGIQAIAWQDTSAAVHHVAECGDHSKAALGSCRAAEYYQLVSLQKDVQDSHTNMTRFLLMSAIHEEPEDGTKISIILTVNHEPGALYHALGILSYADINVTKLESRPIPSEPFHYRFYLDFQGNRNDPFVKTALLKLKEHSLDLKILGCYRAADSQY</sequence>
<dbReference type="CDD" id="cd13631">
    <property type="entry name" value="PBP2_Ct-PDT_like"/>
    <property type="match status" value="1"/>
</dbReference>
<gene>
    <name evidence="9 12" type="primary">pheA</name>
    <name evidence="12" type="ORF">FYJ51_03405</name>
</gene>
<dbReference type="PROSITE" id="PS51171">
    <property type="entry name" value="PREPHENATE_DEHYDR_3"/>
    <property type="match status" value="1"/>
</dbReference>
<evidence type="ECO:0000256" key="4">
    <source>
        <dbReference type="ARBA" id="ARBA00022605"/>
    </source>
</evidence>
<comment type="catalytic activity">
    <reaction evidence="8 9">
        <text>prephenate + H(+) = 3-phenylpyruvate + CO2 + H2O</text>
        <dbReference type="Rhea" id="RHEA:21648"/>
        <dbReference type="ChEBI" id="CHEBI:15377"/>
        <dbReference type="ChEBI" id="CHEBI:15378"/>
        <dbReference type="ChEBI" id="CHEBI:16526"/>
        <dbReference type="ChEBI" id="CHEBI:18005"/>
        <dbReference type="ChEBI" id="CHEBI:29934"/>
        <dbReference type="EC" id="4.2.1.51"/>
    </reaction>
</comment>
<accession>A0A7X2TEV0</accession>
<comment type="caution">
    <text evidence="12">The sequence shown here is derived from an EMBL/GenBank/DDBJ whole genome shotgun (WGS) entry which is preliminary data.</text>
</comment>
<evidence type="ECO:0000259" key="10">
    <source>
        <dbReference type="PROSITE" id="PS51171"/>
    </source>
</evidence>